<dbReference type="RefSeq" id="YP_002003425.1">
    <property type="nucleotide sequence ID" value="NC_011039.1"/>
</dbReference>
<accession>B3VM94</accession>
<name>B3VM94_9CAUD</name>
<dbReference type="OrthoDB" id="34600at10239"/>
<organism evidence="1 2">
    <name type="scientific">Mycobacterium phage Predator</name>
    <dbReference type="NCBI Taxonomy" id="543153"/>
    <lineage>
        <taxon>Viruses</taxon>
        <taxon>Duplodnaviria</taxon>
        <taxon>Heunggongvirae</taxon>
        <taxon>Uroviricota</taxon>
        <taxon>Caudoviricetes</taxon>
        <taxon>Predatorvirus</taxon>
        <taxon>Predatorvirus predator</taxon>
    </lineage>
</organism>
<proteinExistence type="predicted"/>
<dbReference type="Proteomes" id="UP000000621">
    <property type="component" value="Segment"/>
</dbReference>
<dbReference type="KEGG" id="vg:6450063"/>
<evidence type="ECO:0000313" key="2">
    <source>
        <dbReference type="Proteomes" id="UP000000621"/>
    </source>
</evidence>
<evidence type="ECO:0000313" key="1">
    <source>
        <dbReference type="EMBL" id="ACF05164.1"/>
    </source>
</evidence>
<reference evidence="1 2" key="1">
    <citation type="submission" date="2008-05" db="EMBL/GenBank/DDBJ databases">
        <authorList>
            <person name="Weber R.J."/>
            <person name="Jacobs-Sera D."/>
            <person name="Houtz J."/>
            <person name="Hendrix R.W."/>
            <person name="Hatfull G.H."/>
        </authorList>
    </citation>
    <scope>NUCLEOTIDE SEQUENCE [LARGE SCALE GENOMIC DNA]</scope>
</reference>
<keyword evidence="2" id="KW-1185">Reference proteome</keyword>
<protein>
    <submittedName>
        <fullName evidence="1">Uncharacterized protein</fullName>
    </submittedName>
</protein>
<sequence length="146" mass="15866">MAEPDHRNDLHGESRMSRETSKITTFKCNSCGTTQVIGGDYPESVMDERGWTIDEEILGNQVDLCADCTAELKDFIRWEDPVCESCRNSQQGKSWTGCTCAGESAAPKVIESDEIPCCCAGINPADGEEICEPCANDNHKGCVGPL</sequence>
<dbReference type="EMBL" id="EU770222">
    <property type="protein sequence ID" value="ACF05164.1"/>
    <property type="molecule type" value="Genomic_DNA"/>
</dbReference>
<gene>
    <name evidence="1" type="ORF">PREDATOR_67</name>
</gene>